<name>A0ABR2XJW6_9PEZI</name>
<evidence type="ECO:0000256" key="2">
    <source>
        <dbReference type="ARBA" id="ARBA00022737"/>
    </source>
</evidence>
<comment type="caution">
    <text evidence="6">The sequence shown here is derived from an EMBL/GenBank/DDBJ whole genome shotgun (WGS) entry which is preliminary data.</text>
</comment>
<evidence type="ECO:0000256" key="1">
    <source>
        <dbReference type="ARBA" id="ARBA00022441"/>
    </source>
</evidence>
<reference evidence="6 7" key="1">
    <citation type="submission" date="2024-02" db="EMBL/GenBank/DDBJ databases">
        <title>First draft genome assembly of two strains of Seiridium cardinale.</title>
        <authorList>
            <person name="Emiliani G."/>
            <person name="Scali E."/>
        </authorList>
    </citation>
    <scope>NUCLEOTIDE SEQUENCE [LARGE SCALE GENOMIC DNA]</scope>
    <source>
        <strain evidence="6 7">BM-138-000479</strain>
    </source>
</reference>
<gene>
    <name evidence="6" type="ORF">SCAR479_09290</name>
</gene>
<evidence type="ECO:0000256" key="4">
    <source>
        <dbReference type="SAM" id="Phobius"/>
    </source>
</evidence>
<feature type="signal peptide" evidence="5">
    <location>
        <begin position="1"/>
        <end position="21"/>
    </location>
</feature>
<dbReference type="SUPFAM" id="SSF50965">
    <property type="entry name" value="Galactose oxidase, central domain"/>
    <property type="match status" value="1"/>
</dbReference>
<feature type="transmembrane region" description="Helical" evidence="4">
    <location>
        <begin position="519"/>
        <end position="543"/>
    </location>
</feature>
<organism evidence="6 7">
    <name type="scientific">Seiridium cardinale</name>
    <dbReference type="NCBI Taxonomy" id="138064"/>
    <lineage>
        <taxon>Eukaryota</taxon>
        <taxon>Fungi</taxon>
        <taxon>Dikarya</taxon>
        <taxon>Ascomycota</taxon>
        <taxon>Pezizomycotina</taxon>
        <taxon>Sordariomycetes</taxon>
        <taxon>Xylariomycetidae</taxon>
        <taxon>Amphisphaeriales</taxon>
        <taxon>Sporocadaceae</taxon>
        <taxon>Seiridium</taxon>
    </lineage>
</organism>
<dbReference type="PANTHER" id="PTHR46228:SF2">
    <property type="entry name" value="KELCH REPEAT PROTEIN (AFU_ORTHOLOGUE AFUA_4G14350)"/>
    <property type="match status" value="1"/>
</dbReference>
<feature type="compositionally biased region" description="Polar residues" evidence="3">
    <location>
        <begin position="681"/>
        <end position="693"/>
    </location>
</feature>
<evidence type="ECO:0008006" key="8">
    <source>
        <dbReference type="Google" id="ProtNLM"/>
    </source>
</evidence>
<dbReference type="InterPro" id="IPR011043">
    <property type="entry name" value="Gal_Oxase/kelch_b-propeller"/>
</dbReference>
<sequence>MSWPRITQWALIASAASLVNSQYSGWAQNQVNATMCLWQNPRVATIKDTAYIDGGWLWWTPGMADGTRGNPVFDGNPLRNVFLLNFSKPFNTSDNISEIFDLLPIGGSNGNALNNLAPNYFDGALLANDHEFFMYGGLLTQSDARASTPNADSVLAYQESQYGAPKGLWNQGFFGATLPDNTLNRYLAYGGAANAPSENKAYYFGGLHSPTWGELYVQNPNASLSALNASNTLITLDMTTQQEETWNNVTLPSNIKGRGGPDLVWVPVGAQGILVALGGATYPDFSNPDLVSANEGQSEVDSPAFMADIDIYDIAGDKWYKQPTIAGPPQLALGCAIVAVAQDASSYNIYYYGGYDGIHQTQPFNDDVWILSLPSFMWMKVSSGNADHARAGHRCVKPYPDQMIVIGGYPALEGGNFNCVEESILQIFNLTEGKWMESYDPDLYADYGVPEMIHLMIGGSETGGATMTVPTPSGWATPALAQVFETKYPTSKIATYYPYTPYNETNPRTPISNNGVPSWLAPVLGVVLGLVFISAIVVAILLYRRRRLLRQNRLGDGSVDENGNRILSWMRGQDGTSNKAQTVTSEEPSNTLNDMESQAGGQTPYQSKQEMAQMQQPAHVVSEMPDTPLFEMGDTSPRVELGDTGLTPVDIINKHSHFARTPRSTTTPTNPSSFSNYSSNVDHASISTNSQSRAAFPASDAGRPDSPALGHVQAPTPTEHSQPPPPPDSRVVSGVSSMSGRDQAHLRNISDVSASTTGSAGAAGPPTPIINNPGPFSPLGPVSPPSATSEGREDYFQSMGQPLTTGNYMGSNTGSAASPLRRSVFVESQDDLGEKKERR</sequence>
<feature type="region of interest" description="Disordered" evidence="3">
    <location>
        <begin position="555"/>
        <end position="613"/>
    </location>
</feature>
<feature type="compositionally biased region" description="Low complexity" evidence="3">
    <location>
        <begin position="753"/>
        <end position="774"/>
    </location>
</feature>
<dbReference type="EMBL" id="JARVKM010000045">
    <property type="protein sequence ID" value="KAK9773950.1"/>
    <property type="molecule type" value="Genomic_DNA"/>
</dbReference>
<feature type="region of interest" description="Disordered" evidence="3">
    <location>
        <begin position="753"/>
        <end position="839"/>
    </location>
</feature>
<feature type="compositionally biased region" description="Polar residues" evidence="3">
    <location>
        <begin position="574"/>
        <end position="613"/>
    </location>
</feature>
<dbReference type="Gene3D" id="2.120.10.80">
    <property type="entry name" value="Kelch-type beta propeller"/>
    <property type="match status" value="1"/>
</dbReference>
<evidence type="ECO:0000256" key="3">
    <source>
        <dbReference type="SAM" id="MobiDB-lite"/>
    </source>
</evidence>
<dbReference type="InterPro" id="IPR015915">
    <property type="entry name" value="Kelch-typ_b-propeller"/>
</dbReference>
<feature type="compositionally biased region" description="Polar residues" evidence="3">
    <location>
        <begin position="798"/>
        <end position="816"/>
    </location>
</feature>
<keyword evidence="4" id="KW-0812">Transmembrane</keyword>
<feature type="compositionally biased region" description="Pro residues" evidence="3">
    <location>
        <begin position="775"/>
        <end position="784"/>
    </location>
</feature>
<dbReference type="Proteomes" id="UP001465668">
    <property type="component" value="Unassembled WGS sequence"/>
</dbReference>
<keyword evidence="5" id="KW-0732">Signal</keyword>
<evidence type="ECO:0000313" key="6">
    <source>
        <dbReference type="EMBL" id="KAK9773950.1"/>
    </source>
</evidence>
<keyword evidence="2" id="KW-0677">Repeat</keyword>
<evidence type="ECO:0000313" key="7">
    <source>
        <dbReference type="Proteomes" id="UP001465668"/>
    </source>
</evidence>
<evidence type="ECO:0000256" key="5">
    <source>
        <dbReference type="SAM" id="SignalP"/>
    </source>
</evidence>
<keyword evidence="4" id="KW-0472">Membrane</keyword>
<feature type="compositionally biased region" description="Low complexity" evidence="3">
    <location>
        <begin position="729"/>
        <end position="740"/>
    </location>
</feature>
<proteinExistence type="predicted"/>
<feature type="chain" id="PRO_5047128822" description="Kelch repeat-containing protein" evidence="5">
    <location>
        <begin position="22"/>
        <end position="839"/>
    </location>
</feature>
<accession>A0ABR2XJW6</accession>
<feature type="region of interest" description="Disordered" evidence="3">
    <location>
        <begin position="654"/>
        <end position="740"/>
    </location>
</feature>
<keyword evidence="4" id="KW-1133">Transmembrane helix</keyword>
<dbReference type="PANTHER" id="PTHR46228">
    <property type="entry name" value="KELCH DOMAIN-CONTAINING PROTEIN"/>
    <property type="match status" value="1"/>
</dbReference>
<feature type="compositionally biased region" description="Low complexity" evidence="3">
    <location>
        <begin position="661"/>
        <end position="680"/>
    </location>
</feature>
<keyword evidence="1" id="KW-0880">Kelch repeat</keyword>
<protein>
    <recommendedName>
        <fullName evidence="8">Kelch repeat-containing protein</fullName>
    </recommendedName>
</protein>
<keyword evidence="7" id="KW-1185">Reference proteome</keyword>